<evidence type="ECO:0000259" key="7">
    <source>
        <dbReference type="Pfam" id="PF00082"/>
    </source>
</evidence>
<keyword evidence="9" id="KW-1185">Reference proteome</keyword>
<feature type="active site" description="Charge relay system" evidence="5">
    <location>
        <position position="46"/>
    </location>
</feature>
<feature type="active site" description="Charge relay system" evidence="5">
    <location>
        <position position="85"/>
    </location>
</feature>
<reference evidence="8" key="1">
    <citation type="journal article" date="2014" name="Int. J. Syst. Evol. Microbiol.">
        <title>Complete genome sequence of Corynebacterium casei LMG S-19264T (=DSM 44701T), isolated from a smear-ripened cheese.</title>
        <authorList>
            <consortium name="US DOE Joint Genome Institute (JGI-PGF)"/>
            <person name="Walter F."/>
            <person name="Albersmeier A."/>
            <person name="Kalinowski J."/>
            <person name="Ruckert C."/>
        </authorList>
    </citation>
    <scope>NUCLEOTIDE SEQUENCE</scope>
    <source>
        <strain evidence="8">JCM 3276</strain>
    </source>
</reference>
<dbReference type="PANTHER" id="PTHR43806">
    <property type="entry name" value="PEPTIDASE S8"/>
    <property type="match status" value="1"/>
</dbReference>
<name>A0A918GM08_9PSEU</name>
<evidence type="ECO:0000256" key="2">
    <source>
        <dbReference type="ARBA" id="ARBA00022670"/>
    </source>
</evidence>
<feature type="active site" description="Charge relay system" evidence="5">
    <location>
        <position position="229"/>
    </location>
</feature>
<evidence type="ECO:0000256" key="3">
    <source>
        <dbReference type="ARBA" id="ARBA00022801"/>
    </source>
</evidence>
<feature type="region of interest" description="Disordered" evidence="6">
    <location>
        <begin position="268"/>
        <end position="293"/>
    </location>
</feature>
<reference evidence="8" key="2">
    <citation type="submission" date="2020-09" db="EMBL/GenBank/DDBJ databases">
        <authorList>
            <person name="Sun Q."/>
            <person name="Ohkuma M."/>
        </authorList>
    </citation>
    <scope>NUCLEOTIDE SEQUENCE</scope>
    <source>
        <strain evidence="8">JCM 3276</strain>
    </source>
</reference>
<evidence type="ECO:0000256" key="4">
    <source>
        <dbReference type="ARBA" id="ARBA00022825"/>
    </source>
</evidence>
<feature type="domain" description="Peptidase S8/S53" evidence="7">
    <location>
        <begin position="37"/>
        <end position="270"/>
    </location>
</feature>
<sequence>MTGLTWRLLDPDESAIEVDLGEPSLITPEWAWGGATGDGVDVCVVDGGIEPGHPLVGPVASSHAVVKRDGKHEVEEVEAADSFGHGTACAGIVRQIAPACRIHSVRVLGERGGGTGRALLAGLEWAIRQRFKVINMSLSTARPEFNQALRELVDEAYFAGSVIVASAHNSQIESFPWRFSSVISVGSHTSADPDRILYNPNPPVEFFARGQAVPVAGLRGSVSRNSGNSFATPHVAGRCALIVGKHPGLTVFQLKTVLYLTAANVRGGRTDESHHGSDGERGGGLERLGRGGH</sequence>
<dbReference type="InterPro" id="IPR050131">
    <property type="entry name" value="Peptidase_S8_subtilisin-like"/>
</dbReference>
<keyword evidence="2 5" id="KW-0645">Protease</keyword>
<dbReference type="PANTHER" id="PTHR43806:SF11">
    <property type="entry name" value="CEREVISIN-RELATED"/>
    <property type="match status" value="1"/>
</dbReference>
<dbReference type="InterPro" id="IPR000209">
    <property type="entry name" value="Peptidase_S8/S53_dom"/>
</dbReference>
<evidence type="ECO:0000256" key="5">
    <source>
        <dbReference type="PROSITE-ProRule" id="PRU01240"/>
    </source>
</evidence>
<proteinExistence type="inferred from homology"/>
<dbReference type="PRINTS" id="PR00723">
    <property type="entry name" value="SUBTILISIN"/>
</dbReference>
<evidence type="ECO:0000313" key="9">
    <source>
        <dbReference type="Proteomes" id="UP000660680"/>
    </source>
</evidence>
<dbReference type="Gene3D" id="3.40.50.200">
    <property type="entry name" value="Peptidase S8/S53 domain"/>
    <property type="match status" value="1"/>
</dbReference>
<protein>
    <recommendedName>
        <fullName evidence="7">Peptidase S8/S53 domain-containing protein</fullName>
    </recommendedName>
</protein>
<dbReference type="InterPro" id="IPR015500">
    <property type="entry name" value="Peptidase_S8_subtilisin-rel"/>
</dbReference>
<dbReference type="RefSeq" id="WP_189212410.1">
    <property type="nucleotide sequence ID" value="NZ_BMRB01000003.1"/>
</dbReference>
<dbReference type="GO" id="GO:0004252">
    <property type="term" value="F:serine-type endopeptidase activity"/>
    <property type="evidence" value="ECO:0007669"/>
    <property type="project" value="UniProtKB-UniRule"/>
</dbReference>
<comment type="caution">
    <text evidence="8">The sequence shown here is derived from an EMBL/GenBank/DDBJ whole genome shotgun (WGS) entry which is preliminary data.</text>
</comment>
<dbReference type="EMBL" id="BMRB01000003">
    <property type="protein sequence ID" value="GGS44163.1"/>
    <property type="molecule type" value="Genomic_DNA"/>
</dbReference>
<dbReference type="PROSITE" id="PS51892">
    <property type="entry name" value="SUBTILASE"/>
    <property type="match status" value="1"/>
</dbReference>
<gene>
    <name evidence="8" type="ORF">GCM10010171_44170</name>
</gene>
<keyword evidence="4 5" id="KW-0720">Serine protease</keyword>
<evidence type="ECO:0000313" key="8">
    <source>
        <dbReference type="EMBL" id="GGS44163.1"/>
    </source>
</evidence>
<evidence type="ECO:0000256" key="6">
    <source>
        <dbReference type="SAM" id="MobiDB-lite"/>
    </source>
</evidence>
<dbReference type="Proteomes" id="UP000660680">
    <property type="component" value="Unassembled WGS sequence"/>
</dbReference>
<dbReference type="Pfam" id="PF00082">
    <property type="entry name" value="Peptidase_S8"/>
    <property type="match status" value="1"/>
</dbReference>
<dbReference type="SUPFAM" id="SSF52743">
    <property type="entry name" value="Subtilisin-like"/>
    <property type="match status" value="1"/>
</dbReference>
<comment type="similarity">
    <text evidence="1 5">Belongs to the peptidase S8 family.</text>
</comment>
<keyword evidence="3 5" id="KW-0378">Hydrolase</keyword>
<evidence type="ECO:0000256" key="1">
    <source>
        <dbReference type="ARBA" id="ARBA00011073"/>
    </source>
</evidence>
<dbReference type="GO" id="GO:0006508">
    <property type="term" value="P:proteolysis"/>
    <property type="evidence" value="ECO:0007669"/>
    <property type="project" value="UniProtKB-KW"/>
</dbReference>
<dbReference type="AlphaFoldDB" id="A0A918GM08"/>
<accession>A0A918GM08</accession>
<organism evidence="8 9">
    <name type="scientific">Actinokineospora fastidiosa</name>
    <dbReference type="NCBI Taxonomy" id="1816"/>
    <lineage>
        <taxon>Bacteria</taxon>
        <taxon>Bacillati</taxon>
        <taxon>Actinomycetota</taxon>
        <taxon>Actinomycetes</taxon>
        <taxon>Pseudonocardiales</taxon>
        <taxon>Pseudonocardiaceae</taxon>
        <taxon>Actinokineospora</taxon>
    </lineage>
</organism>
<dbReference type="GO" id="GO:0005615">
    <property type="term" value="C:extracellular space"/>
    <property type="evidence" value="ECO:0007669"/>
    <property type="project" value="TreeGrafter"/>
</dbReference>
<dbReference type="InterPro" id="IPR036852">
    <property type="entry name" value="Peptidase_S8/S53_dom_sf"/>
</dbReference>